<sequence length="439" mass="50195">MKLKAFIDVSVISVILCMIAVLRADDVTHPRHVHIAYGDEPHKMIVTWSTINYTDSNVNYGLSRDALNMVQGGSSSKFVDGGTAKRSQFIHKVDLVDLKPNTTYYYRVGSLEAKIWSSVFYFRSMPDGQDWGPSIVAYGDLGSANAQSLPRLLVDAAQGMYDAVVHVGDFAYDLSKNQGLVGDTFMQQIEPLAATLPYMTCNGNHENYYNFSNYKARFNMPNDNKRMYYSFNVGPIHFVSMSTEFMYFPNYGMKQIFDHYEFVKNDLIEANKPENRAKRPWIVTFGHRPMYCSNSDNDDCASYESLVRVGVPLYGIKGFEDLFHEQGVDVALWAHEHTYERMWPVYKLEVRNGSYEKPYTNPGAVTHIVTGTAGCIERHEYFTKNPPPWSAFHSSEYGYTRMKFANKTHLFVEQVSDDRDGMVIDRFTLVKDSHGPYKK</sequence>
<evidence type="ECO:0000256" key="2">
    <source>
        <dbReference type="ARBA" id="ARBA00023180"/>
    </source>
</evidence>
<evidence type="ECO:0000259" key="5">
    <source>
        <dbReference type="Pfam" id="PF14008"/>
    </source>
</evidence>
<name>A0AAV4DWI4_9GAST</name>
<evidence type="ECO:0000256" key="1">
    <source>
        <dbReference type="ARBA" id="ARBA00022729"/>
    </source>
</evidence>
<keyword evidence="3" id="KW-0378">Hydrolase</keyword>
<keyword evidence="1 3" id="KW-0732">Signal</keyword>
<feature type="domain" description="Purple acid phosphatase C-terminal" evidence="5">
    <location>
        <begin position="364"/>
        <end position="425"/>
    </location>
</feature>
<proteinExistence type="inferred from homology"/>
<evidence type="ECO:0000313" key="7">
    <source>
        <dbReference type="EMBL" id="GFO48657.1"/>
    </source>
</evidence>
<dbReference type="Pfam" id="PF00149">
    <property type="entry name" value="Metallophos"/>
    <property type="match status" value="1"/>
</dbReference>
<feature type="signal peptide" evidence="3">
    <location>
        <begin position="1"/>
        <end position="24"/>
    </location>
</feature>
<keyword evidence="2" id="KW-0325">Glycoprotein</keyword>
<dbReference type="SUPFAM" id="SSF49363">
    <property type="entry name" value="Purple acid phosphatase, N-terminal domain"/>
    <property type="match status" value="1"/>
</dbReference>
<dbReference type="CDD" id="cd00839">
    <property type="entry name" value="MPP_PAPs"/>
    <property type="match status" value="1"/>
</dbReference>
<evidence type="ECO:0000313" key="8">
    <source>
        <dbReference type="Proteomes" id="UP000735302"/>
    </source>
</evidence>
<feature type="domain" description="Purple acid phosphatase N-terminal" evidence="6">
    <location>
        <begin position="30"/>
        <end position="123"/>
    </location>
</feature>
<organism evidence="7 8">
    <name type="scientific">Plakobranchus ocellatus</name>
    <dbReference type="NCBI Taxonomy" id="259542"/>
    <lineage>
        <taxon>Eukaryota</taxon>
        <taxon>Metazoa</taxon>
        <taxon>Spiralia</taxon>
        <taxon>Lophotrochozoa</taxon>
        <taxon>Mollusca</taxon>
        <taxon>Gastropoda</taxon>
        <taxon>Heterobranchia</taxon>
        <taxon>Euthyneura</taxon>
        <taxon>Panpulmonata</taxon>
        <taxon>Sacoglossa</taxon>
        <taxon>Placobranchoidea</taxon>
        <taxon>Plakobranchidae</taxon>
        <taxon>Plakobranchus</taxon>
    </lineage>
</organism>
<evidence type="ECO:0000259" key="6">
    <source>
        <dbReference type="Pfam" id="PF16656"/>
    </source>
</evidence>
<dbReference type="EC" id="3.1.3.2" evidence="3"/>
<feature type="chain" id="PRO_5043089007" description="Purple acid phosphatase" evidence="3">
    <location>
        <begin position="25"/>
        <end position="439"/>
    </location>
</feature>
<dbReference type="PANTHER" id="PTHR45867">
    <property type="entry name" value="PURPLE ACID PHOSPHATASE"/>
    <property type="match status" value="1"/>
</dbReference>
<accession>A0AAV4DWI4</accession>
<evidence type="ECO:0000256" key="3">
    <source>
        <dbReference type="RuleBase" id="RU361203"/>
    </source>
</evidence>
<dbReference type="PANTHER" id="PTHR45867:SF3">
    <property type="entry name" value="ACID PHOSPHATASE TYPE 7"/>
    <property type="match status" value="1"/>
</dbReference>
<evidence type="ECO:0000259" key="4">
    <source>
        <dbReference type="Pfam" id="PF00149"/>
    </source>
</evidence>
<dbReference type="InterPro" id="IPR015914">
    <property type="entry name" value="PAPs_N"/>
</dbReference>
<comment type="catalytic activity">
    <reaction evidence="3">
        <text>a phosphate monoester + H2O = an alcohol + phosphate</text>
        <dbReference type="Rhea" id="RHEA:15017"/>
        <dbReference type="ChEBI" id="CHEBI:15377"/>
        <dbReference type="ChEBI" id="CHEBI:30879"/>
        <dbReference type="ChEBI" id="CHEBI:43474"/>
        <dbReference type="ChEBI" id="CHEBI:67140"/>
        <dbReference type="EC" id="3.1.3.2"/>
    </reaction>
</comment>
<dbReference type="InterPro" id="IPR029052">
    <property type="entry name" value="Metallo-depent_PP-like"/>
</dbReference>
<dbReference type="AlphaFoldDB" id="A0AAV4DWI4"/>
<dbReference type="InterPro" id="IPR008963">
    <property type="entry name" value="Purple_acid_Pase-like_N"/>
</dbReference>
<gene>
    <name evidence="7" type="ORF">PoB_007516200</name>
</gene>
<dbReference type="SUPFAM" id="SSF56300">
    <property type="entry name" value="Metallo-dependent phosphatases"/>
    <property type="match status" value="1"/>
</dbReference>
<dbReference type="Gene3D" id="3.60.21.10">
    <property type="match status" value="1"/>
</dbReference>
<dbReference type="GO" id="GO:0003993">
    <property type="term" value="F:acid phosphatase activity"/>
    <property type="evidence" value="ECO:0007669"/>
    <property type="project" value="UniProtKB-EC"/>
</dbReference>
<dbReference type="InterPro" id="IPR041792">
    <property type="entry name" value="MPP_PAP"/>
</dbReference>
<comment type="caution">
    <text evidence="7">The sequence shown here is derived from an EMBL/GenBank/DDBJ whole genome shotgun (WGS) entry which is preliminary data.</text>
</comment>
<dbReference type="Proteomes" id="UP000735302">
    <property type="component" value="Unassembled WGS sequence"/>
</dbReference>
<dbReference type="GO" id="GO:0046872">
    <property type="term" value="F:metal ion binding"/>
    <property type="evidence" value="ECO:0007669"/>
    <property type="project" value="InterPro"/>
</dbReference>
<dbReference type="InterPro" id="IPR004843">
    <property type="entry name" value="Calcineurin-like_PHP"/>
</dbReference>
<comment type="similarity">
    <text evidence="3">Belongs to the metallophosphoesterase superfamily. Purple acid phosphatase family.</text>
</comment>
<protein>
    <recommendedName>
        <fullName evidence="3">Purple acid phosphatase</fullName>
        <ecNumber evidence="3">3.1.3.2</ecNumber>
    </recommendedName>
</protein>
<keyword evidence="8" id="KW-1185">Reference proteome</keyword>
<feature type="domain" description="Calcineurin-like phosphoesterase" evidence="4">
    <location>
        <begin position="135"/>
        <end position="339"/>
    </location>
</feature>
<dbReference type="EMBL" id="BLXT01008440">
    <property type="protein sequence ID" value="GFO48657.1"/>
    <property type="molecule type" value="Genomic_DNA"/>
</dbReference>
<dbReference type="Pfam" id="PF16656">
    <property type="entry name" value="Pur_ac_phosph_N"/>
    <property type="match status" value="1"/>
</dbReference>
<dbReference type="Pfam" id="PF14008">
    <property type="entry name" value="Metallophos_C"/>
    <property type="match status" value="1"/>
</dbReference>
<reference evidence="7 8" key="1">
    <citation type="journal article" date="2021" name="Elife">
        <title>Chloroplast acquisition without the gene transfer in kleptoplastic sea slugs, Plakobranchus ocellatus.</title>
        <authorList>
            <person name="Maeda T."/>
            <person name="Takahashi S."/>
            <person name="Yoshida T."/>
            <person name="Shimamura S."/>
            <person name="Takaki Y."/>
            <person name="Nagai Y."/>
            <person name="Toyoda A."/>
            <person name="Suzuki Y."/>
            <person name="Arimoto A."/>
            <person name="Ishii H."/>
            <person name="Satoh N."/>
            <person name="Nishiyama T."/>
            <person name="Hasebe M."/>
            <person name="Maruyama T."/>
            <person name="Minagawa J."/>
            <person name="Obokata J."/>
            <person name="Shigenobu S."/>
        </authorList>
    </citation>
    <scope>NUCLEOTIDE SEQUENCE [LARGE SCALE GENOMIC DNA]</scope>
</reference>
<dbReference type="InterPro" id="IPR025733">
    <property type="entry name" value="PAPs_C"/>
</dbReference>
<dbReference type="Gene3D" id="2.60.40.380">
    <property type="entry name" value="Purple acid phosphatase-like, N-terminal"/>
    <property type="match status" value="1"/>
</dbReference>